<dbReference type="Pfam" id="PF22248">
    <property type="entry name" value="ERMP1_C"/>
    <property type="match status" value="1"/>
</dbReference>
<evidence type="ECO:0000313" key="4">
    <source>
        <dbReference type="EMBL" id="JAI28487.1"/>
    </source>
</evidence>
<reference evidence="6" key="1">
    <citation type="submission" date="2015-06" db="EMBL/GenBank/DDBJ databases">
        <authorList>
            <person name="Hoefler B.C."/>
            <person name="Straight P.D."/>
        </authorList>
    </citation>
    <scope>NUCLEOTIDE SEQUENCE</scope>
</reference>
<protein>
    <recommendedName>
        <fullName evidence="2">Endoplasmic reticulum metallopeptidase 1-like C-terminal domain-containing protein</fullName>
    </recommendedName>
</protein>
<feature type="domain" description="Endoplasmic reticulum metallopeptidase 1-like C-terminal" evidence="2">
    <location>
        <begin position="1"/>
        <end position="103"/>
    </location>
</feature>
<dbReference type="InterPro" id="IPR053973">
    <property type="entry name" value="ERMP1-like_C"/>
</dbReference>
<evidence type="ECO:0000313" key="3">
    <source>
        <dbReference type="EMBL" id="JAI21545.1"/>
    </source>
</evidence>
<evidence type="ECO:0000259" key="2">
    <source>
        <dbReference type="Pfam" id="PF22248"/>
    </source>
</evidence>
<gene>
    <name evidence="6" type="ORF">c3_g1_i1</name>
    <name evidence="5" type="ORF">c3_g1_i2</name>
    <name evidence="4" type="ORF">c3_g1_i4</name>
    <name evidence="3" type="ORF">c3_g1_i5</name>
</gene>
<dbReference type="EMBL" id="GDHF01008406">
    <property type="protein sequence ID" value="JAI43908.1"/>
    <property type="molecule type" value="Transcribed_RNA"/>
</dbReference>
<evidence type="ECO:0000256" key="1">
    <source>
        <dbReference type="ARBA" id="ARBA00010918"/>
    </source>
</evidence>
<evidence type="ECO:0000313" key="5">
    <source>
        <dbReference type="EMBL" id="JAI37238.1"/>
    </source>
</evidence>
<dbReference type="OrthoDB" id="76293at2759"/>
<proteinExistence type="inferred from homology"/>
<evidence type="ECO:0000313" key="6">
    <source>
        <dbReference type="EMBL" id="JAI43908.1"/>
    </source>
</evidence>
<accession>A0A0K8VYB5</accession>
<comment type="similarity">
    <text evidence="1">Belongs to the peptidase M28 family.</text>
</comment>
<name>A0A0K8VYB5_BACLA</name>
<organism evidence="6">
    <name type="scientific">Bactrocera latifrons</name>
    <name type="common">Malaysian fruit fly</name>
    <name type="synonym">Chaetodacus latifrons</name>
    <dbReference type="NCBI Taxonomy" id="174628"/>
    <lineage>
        <taxon>Eukaryota</taxon>
        <taxon>Metazoa</taxon>
        <taxon>Ecdysozoa</taxon>
        <taxon>Arthropoda</taxon>
        <taxon>Hexapoda</taxon>
        <taxon>Insecta</taxon>
        <taxon>Pterygota</taxon>
        <taxon>Neoptera</taxon>
        <taxon>Endopterygota</taxon>
        <taxon>Diptera</taxon>
        <taxon>Brachycera</taxon>
        <taxon>Muscomorpha</taxon>
        <taxon>Tephritoidea</taxon>
        <taxon>Tephritidae</taxon>
        <taxon>Bactrocera</taxon>
        <taxon>Bactrocera</taxon>
    </lineage>
</organism>
<dbReference type="AlphaFoldDB" id="A0A0K8VYB5"/>
<dbReference type="EMBL" id="GDHF01030769">
    <property type="protein sequence ID" value="JAI21545.1"/>
    <property type="molecule type" value="Transcribed_RNA"/>
</dbReference>
<dbReference type="EMBL" id="GDHF01023827">
    <property type="protein sequence ID" value="JAI28487.1"/>
    <property type="molecule type" value="Transcribed_RNA"/>
</dbReference>
<sequence>MAIFIEPKTPAKIVNWSFDEAMLTTGRKNFAITFSYGVDNKAFEFFIDLEHTTNNGTLGNLEIGIAGNWINQKFQRAQIYEEFLKSFPDYVASVSWISSYESWLF</sequence>
<dbReference type="EMBL" id="GDHF01015076">
    <property type="protein sequence ID" value="JAI37238.1"/>
    <property type="molecule type" value="Transcribed_RNA"/>
</dbReference>